<sequence length="261" mass="27852">MTSKDKKLRIASLGSSFAAGPAKELDADLTDLSVSGATLLNITVDPQTAPFGNDIFPPQIQSVPEDADIITVTAGGNDIGYIGNMMQDAASATMLGSVAITVIRGVKSIASMFSQSTVQTTTLLSPEELAERLGDTLDKIHARAPKARIYLVEYVAVLGPSTKPRIDIPFDQERIDHHSQVASTLQNAFVVATATRSDWCERVPIHELSLKHALGSDEPWVGGFNLSSVMQKGPVLHPNLDGMKAVAGILLETIRKDTPGH</sequence>
<gene>
    <name evidence="2" type="ORF">N7494_004234</name>
</gene>
<dbReference type="InterPro" id="IPR036514">
    <property type="entry name" value="SGNH_hydro_sf"/>
</dbReference>
<protein>
    <recommendedName>
        <fullName evidence="1">SGNH hydrolase-type esterase domain-containing protein</fullName>
    </recommendedName>
</protein>
<feature type="domain" description="SGNH hydrolase-type esterase" evidence="1">
    <location>
        <begin position="18"/>
        <end position="245"/>
    </location>
</feature>
<reference evidence="2 3" key="1">
    <citation type="journal article" date="2023" name="IMA Fungus">
        <title>Comparative genomic study of the Penicillium genus elucidates a diverse pangenome and 15 lateral gene transfer events.</title>
        <authorList>
            <person name="Petersen C."/>
            <person name="Sorensen T."/>
            <person name="Nielsen M.R."/>
            <person name="Sondergaard T.E."/>
            <person name="Sorensen J.L."/>
            <person name="Fitzpatrick D.A."/>
            <person name="Frisvad J.C."/>
            <person name="Nielsen K.L."/>
        </authorList>
    </citation>
    <scope>NUCLEOTIDE SEQUENCE [LARGE SCALE GENOMIC DNA]</scope>
    <source>
        <strain evidence="2 3">IBT 35679</strain>
    </source>
</reference>
<organism evidence="2 3">
    <name type="scientific">Penicillium frequentans</name>
    <dbReference type="NCBI Taxonomy" id="3151616"/>
    <lineage>
        <taxon>Eukaryota</taxon>
        <taxon>Fungi</taxon>
        <taxon>Dikarya</taxon>
        <taxon>Ascomycota</taxon>
        <taxon>Pezizomycotina</taxon>
        <taxon>Eurotiomycetes</taxon>
        <taxon>Eurotiomycetidae</taxon>
        <taxon>Eurotiales</taxon>
        <taxon>Aspergillaceae</taxon>
        <taxon>Penicillium</taxon>
    </lineage>
</organism>
<dbReference type="SUPFAM" id="SSF52266">
    <property type="entry name" value="SGNH hydrolase"/>
    <property type="match status" value="1"/>
</dbReference>
<name>A0AAD6D0G1_9EURO</name>
<evidence type="ECO:0000259" key="1">
    <source>
        <dbReference type="Pfam" id="PF13472"/>
    </source>
</evidence>
<dbReference type="EMBL" id="JAQIZZ010000003">
    <property type="protein sequence ID" value="KAJ5546649.1"/>
    <property type="molecule type" value="Genomic_DNA"/>
</dbReference>
<dbReference type="Gene3D" id="3.40.50.1110">
    <property type="entry name" value="SGNH hydrolase"/>
    <property type="match status" value="1"/>
</dbReference>
<dbReference type="Pfam" id="PF13472">
    <property type="entry name" value="Lipase_GDSL_2"/>
    <property type="match status" value="1"/>
</dbReference>
<evidence type="ECO:0000313" key="2">
    <source>
        <dbReference type="EMBL" id="KAJ5546649.1"/>
    </source>
</evidence>
<dbReference type="InterPro" id="IPR013830">
    <property type="entry name" value="SGNH_hydro"/>
</dbReference>
<evidence type="ECO:0000313" key="3">
    <source>
        <dbReference type="Proteomes" id="UP001220324"/>
    </source>
</evidence>
<comment type="caution">
    <text evidence="2">The sequence shown here is derived from an EMBL/GenBank/DDBJ whole genome shotgun (WGS) entry which is preliminary data.</text>
</comment>
<accession>A0AAD6D0G1</accession>
<proteinExistence type="predicted"/>
<dbReference type="Proteomes" id="UP001220324">
    <property type="component" value="Unassembled WGS sequence"/>
</dbReference>
<keyword evidence="3" id="KW-1185">Reference proteome</keyword>
<dbReference type="AlphaFoldDB" id="A0AAD6D0G1"/>